<dbReference type="EMBL" id="JAESDN010000001">
    <property type="protein sequence ID" value="KAG7058944.1"/>
    <property type="molecule type" value="Genomic_DNA"/>
</dbReference>
<name>A0A9P7UI67_9PEZI</name>
<gene>
    <name evidence="1" type="ORF">JMJ77_006313</name>
</gene>
<comment type="caution">
    <text evidence="1">The sequence shown here is derived from an EMBL/GenBank/DDBJ whole genome shotgun (WGS) entry which is preliminary data.</text>
</comment>
<reference evidence="1" key="1">
    <citation type="submission" date="2021-05" db="EMBL/GenBank/DDBJ databases">
        <title>Comparative genomics of three Colletotrichum scovillei strains and genetic complementation revealed genes involved fungal growth and virulence on chili pepper.</title>
        <authorList>
            <person name="Hsieh D.-K."/>
            <person name="Chuang S.-C."/>
            <person name="Chen C.-Y."/>
            <person name="Chao Y.-T."/>
            <person name="Lu M.-Y.J."/>
            <person name="Lee M.-H."/>
            <person name="Shih M.-C."/>
        </authorList>
    </citation>
    <scope>NUCLEOTIDE SEQUENCE</scope>
    <source>
        <strain evidence="1">Coll-153</strain>
    </source>
</reference>
<feature type="non-terminal residue" evidence="1">
    <location>
        <position position="43"/>
    </location>
</feature>
<dbReference type="AlphaFoldDB" id="A0A9P7UI67"/>
<protein>
    <submittedName>
        <fullName evidence="1">Uncharacterized protein</fullName>
    </submittedName>
</protein>
<dbReference type="Proteomes" id="UP000699042">
    <property type="component" value="Unassembled WGS sequence"/>
</dbReference>
<keyword evidence="2" id="KW-1185">Reference proteome</keyword>
<organism evidence="1 2">
    <name type="scientific">Colletotrichum scovillei</name>
    <dbReference type="NCBI Taxonomy" id="1209932"/>
    <lineage>
        <taxon>Eukaryota</taxon>
        <taxon>Fungi</taxon>
        <taxon>Dikarya</taxon>
        <taxon>Ascomycota</taxon>
        <taxon>Pezizomycotina</taxon>
        <taxon>Sordariomycetes</taxon>
        <taxon>Hypocreomycetidae</taxon>
        <taxon>Glomerellales</taxon>
        <taxon>Glomerellaceae</taxon>
        <taxon>Colletotrichum</taxon>
        <taxon>Colletotrichum acutatum species complex</taxon>
    </lineage>
</organism>
<evidence type="ECO:0000313" key="2">
    <source>
        <dbReference type="Proteomes" id="UP000699042"/>
    </source>
</evidence>
<evidence type="ECO:0000313" key="1">
    <source>
        <dbReference type="EMBL" id="KAG7058944.1"/>
    </source>
</evidence>
<accession>A0A9P7UI67</accession>
<feature type="non-terminal residue" evidence="1">
    <location>
        <position position="1"/>
    </location>
</feature>
<sequence>PANPPIDTCGSKHQRSIGTEWPLNILEILGGAASHLPVDLEVQ</sequence>
<proteinExistence type="predicted"/>